<feature type="domain" description="IclR-ED" evidence="5">
    <location>
        <begin position="74"/>
        <end position="261"/>
    </location>
</feature>
<proteinExistence type="predicted"/>
<evidence type="ECO:0000256" key="2">
    <source>
        <dbReference type="ARBA" id="ARBA00023125"/>
    </source>
</evidence>
<reference evidence="6 7" key="1">
    <citation type="submission" date="2020-06" db="EMBL/GenBank/DDBJ databases">
        <title>Rhizobium sp.nov. isolated from the tomato plant.</title>
        <authorList>
            <person name="Thin K.K."/>
            <person name="Zhang X."/>
            <person name="He S."/>
        </authorList>
    </citation>
    <scope>NUCLEOTIDE SEQUENCE [LARGE SCALE GENOMIC DNA]</scope>
    <source>
        <strain evidence="6 7">DBTS2</strain>
    </source>
</reference>
<dbReference type="EMBL" id="JABXYK010000022">
    <property type="protein sequence ID" value="NVP58260.1"/>
    <property type="molecule type" value="Genomic_DNA"/>
</dbReference>
<evidence type="ECO:0000256" key="1">
    <source>
        <dbReference type="ARBA" id="ARBA00023015"/>
    </source>
</evidence>
<dbReference type="InterPro" id="IPR029016">
    <property type="entry name" value="GAF-like_dom_sf"/>
</dbReference>
<keyword evidence="3" id="KW-0804">Transcription</keyword>
<dbReference type="PROSITE" id="PS51078">
    <property type="entry name" value="ICLR_ED"/>
    <property type="match status" value="1"/>
</dbReference>
<evidence type="ECO:0000259" key="4">
    <source>
        <dbReference type="PROSITE" id="PS51077"/>
    </source>
</evidence>
<dbReference type="InterPro" id="IPR005471">
    <property type="entry name" value="Tscrpt_reg_IclR_N"/>
</dbReference>
<dbReference type="PROSITE" id="PS51077">
    <property type="entry name" value="HTH_ICLR"/>
    <property type="match status" value="1"/>
</dbReference>
<keyword evidence="2" id="KW-0238">DNA-binding</keyword>
<dbReference type="Proteomes" id="UP000659172">
    <property type="component" value="Unassembled WGS sequence"/>
</dbReference>
<dbReference type="SUPFAM" id="SSF55781">
    <property type="entry name" value="GAF domain-like"/>
    <property type="match status" value="1"/>
</dbReference>
<evidence type="ECO:0000313" key="7">
    <source>
        <dbReference type="Proteomes" id="UP000659172"/>
    </source>
</evidence>
<dbReference type="PANTHER" id="PTHR30136:SF35">
    <property type="entry name" value="HTH-TYPE TRANSCRIPTIONAL REGULATOR RV1719"/>
    <property type="match status" value="1"/>
</dbReference>
<evidence type="ECO:0000256" key="3">
    <source>
        <dbReference type="ARBA" id="ARBA00023163"/>
    </source>
</evidence>
<dbReference type="SMART" id="SM00346">
    <property type="entry name" value="HTH_ICLR"/>
    <property type="match status" value="1"/>
</dbReference>
<dbReference type="InterPro" id="IPR036390">
    <property type="entry name" value="WH_DNA-bd_sf"/>
</dbReference>
<dbReference type="InterPro" id="IPR014757">
    <property type="entry name" value="Tscrpt_reg_IclR_C"/>
</dbReference>
<dbReference type="InterPro" id="IPR050707">
    <property type="entry name" value="HTH_MetabolicPath_Reg"/>
</dbReference>
<dbReference type="SUPFAM" id="SSF46785">
    <property type="entry name" value="Winged helix' DNA-binding domain"/>
    <property type="match status" value="1"/>
</dbReference>
<dbReference type="Gene3D" id="1.10.10.10">
    <property type="entry name" value="Winged helix-like DNA-binding domain superfamily/Winged helix DNA-binding domain"/>
    <property type="match status" value="1"/>
</dbReference>
<evidence type="ECO:0000259" key="5">
    <source>
        <dbReference type="PROSITE" id="PS51078"/>
    </source>
</evidence>
<dbReference type="Pfam" id="PF09339">
    <property type="entry name" value="HTH_IclR"/>
    <property type="match status" value="1"/>
</dbReference>
<gene>
    <name evidence="6" type="ORF">HV823_23770</name>
</gene>
<dbReference type="Gene3D" id="3.30.450.40">
    <property type="match status" value="1"/>
</dbReference>
<organism evidence="6 7">
    <name type="scientific">Mycoplana rhizolycopersici</name>
    <dbReference type="NCBI Taxonomy" id="2746702"/>
    <lineage>
        <taxon>Bacteria</taxon>
        <taxon>Pseudomonadati</taxon>
        <taxon>Pseudomonadota</taxon>
        <taxon>Alphaproteobacteria</taxon>
        <taxon>Hyphomicrobiales</taxon>
        <taxon>Rhizobiaceae</taxon>
        <taxon>Mycoplana</taxon>
    </lineage>
</organism>
<keyword evidence="7" id="KW-1185">Reference proteome</keyword>
<feature type="domain" description="HTH iclR-type" evidence="4">
    <location>
        <begin position="14"/>
        <end position="73"/>
    </location>
</feature>
<keyword evidence="1" id="KW-0805">Transcription regulation</keyword>
<name>A0ABX2QKQ4_9HYPH</name>
<accession>A0ABX2QKQ4</accession>
<protein>
    <submittedName>
        <fullName evidence="6">IclR family transcriptional regulator</fullName>
    </submittedName>
</protein>
<evidence type="ECO:0000313" key="6">
    <source>
        <dbReference type="EMBL" id="NVP58260.1"/>
    </source>
</evidence>
<dbReference type="PANTHER" id="PTHR30136">
    <property type="entry name" value="HELIX-TURN-HELIX TRANSCRIPTIONAL REGULATOR, ICLR FAMILY"/>
    <property type="match status" value="1"/>
</dbReference>
<comment type="caution">
    <text evidence="6">The sequence shown here is derived from an EMBL/GenBank/DDBJ whole genome shotgun (WGS) entry which is preliminary data.</text>
</comment>
<dbReference type="InterPro" id="IPR036388">
    <property type="entry name" value="WH-like_DNA-bd_sf"/>
</dbReference>
<sequence>MVGMERPEEIVQGTQSLARAFSVLDAVADGNGDLASIGKAIGTSRSTTHRLVSFLQRTGFVRQMDGRGYVLGARLIELGAVALAQMPLTTVARPLLERLSQQTGDTIHLSVRDGDEIIYVDKISGNKGLEMRSRVGLRKPIAITGTGKAQMLDLPEKEWGRLYSLAQMVVLSDEMPPPGFLAWEDYVSAMRAYRALGYTMEIEENEASICCVAAPIRGARGEIVAGLSVASTLPYMTRQRLEALAPVVRSCADDISRELGFVGRRAS</sequence>
<dbReference type="Pfam" id="PF01614">
    <property type="entry name" value="IclR_C"/>
    <property type="match status" value="1"/>
</dbReference>